<sequence>MSICSKSQELIKLGVGPKTKAEGLLNSDPFDLHESFGRGATIGSLNSVPALWIGAQTVYKYVKFGPFMAIVNNDLVEDDWTRLVLDHPKLGRLLTSSGGFVRSHGLSWEE</sequence>
<evidence type="ECO:0000313" key="2">
    <source>
        <dbReference type="Proteomes" id="UP001472677"/>
    </source>
</evidence>
<evidence type="ECO:0000313" key="1">
    <source>
        <dbReference type="EMBL" id="KAK8580720.1"/>
    </source>
</evidence>
<comment type="caution">
    <text evidence="1">The sequence shown here is derived from an EMBL/GenBank/DDBJ whole genome shotgun (WGS) entry which is preliminary data.</text>
</comment>
<gene>
    <name evidence="1" type="ORF">V6N12_070975</name>
</gene>
<proteinExistence type="predicted"/>
<organism evidence="1 2">
    <name type="scientific">Hibiscus sabdariffa</name>
    <name type="common">roselle</name>
    <dbReference type="NCBI Taxonomy" id="183260"/>
    <lineage>
        <taxon>Eukaryota</taxon>
        <taxon>Viridiplantae</taxon>
        <taxon>Streptophyta</taxon>
        <taxon>Embryophyta</taxon>
        <taxon>Tracheophyta</taxon>
        <taxon>Spermatophyta</taxon>
        <taxon>Magnoliopsida</taxon>
        <taxon>eudicotyledons</taxon>
        <taxon>Gunneridae</taxon>
        <taxon>Pentapetalae</taxon>
        <taxon>rosids</taxon>
        <taxon>malvids</taxon>
        <taxon>Malvales</taxon>
        <taxon>Malvaceae</taxon>
        <taxon>Malvoideae</taxon>
        <taxon>Hibiscus</taxon>
    </lineage>
</organism>
<keyword evidence="2" id="KW-1185">Reference proteome</keyword>
<dbReference type="EMBL" id="JBBPBM010000006">
    <property type="protein sequence ID" value="KAK8580720.1"/>
    <property type="molecule type" value="Genomic_DNA"/>
</dbReference>
<reference evidence="1 2" key="1">
    <citation type="journal article" date="2024" name="G3 (Bethesda)">
        <title>Genome assembly of Hibiscus sabdariffa L. provides insights into metabolisms of medicinal natural products.</title>
        <authorList>
            <person name="Kim T."/>
        </authorList>
    </citation>
    <scope>NUCLEOTIDE SEQUENCE [LARGE SCALE GENOMIC DNA]</scope>
    <source>
        <strain evidence="1">TK-2024</strain>
        <tissue evidence="1">Old leaves</tissue>
    </source>
</reference>
<accession>A0ABR2FIF0</accession>
<protein>
    <submittedName>
        <fullName evidence="1">Uncharacterized protein</fullName>
    </submittedName>
</protein>
<name>A0ABR2FIF0_9ROSI</name>
<dbReference type="Proteomes" id="UP001472677">
    <property type="component" value="Unassembled WGS sequence"/>
</dbReference>